<keyword evidence="7" id="KW-1185">Reference proteome</keyword>
<evidence type="ECO:0000259" key="5">
    <source>
        <dbReference type="PROSITE" id="PS51464"/>
    </source>
</evidence>
<comment type="caution">
    <text evidence="6">The sequence shown here is derived from an EMBL/GenBank/DDBJ whole genome shotgun (WGS) entry which is preliminary data.</text>
</comment>
<evidence type="ECO:0000256" key="1">
    <source>
        <dbReference type="ARBA" id="ARBA00023015"/>
    </source>
</evidence>
<dbReference type="InterPro" id="IPR046348">
    <property type="entry name" value="SIS_dom_sf"/>
</dbReference>
<evidence type="ECO:0000313" key="6">
    <source>
        <dbReference type="EMBL" id="TCV96525.1"/>
    </source>
</evidence>
<dbReference type="GO" id="GO:0003700">
    <property type="term" value="F:DNA-binding transcription factor activity"/>
    <property type="evidence" value="ECO:0007669"/>
    <property type="project" value="InterPro"/>
</dbReference>
<dbReference type="Pfam" id="PF01380">
    <property type="entry name" value="SIS"/>
    <property type="match status" value="1"/>
</dbReference>
<reference evidence="6 7" key="1">
    <citation type="submission" date="2019-03" db="EMBL/GenBank/DDBJ databases">
        <title>Genomic Encyclopedia of Type Strains, Phase IV (KMG-IV): sequencing the most valuable type-strain genomes for metagenomic binning, comparative biology and taxonomic classification.</title>
        <authorList>
            <person name="Goeker M."/>
        </authorList>
    </citation>
    <scope>NUCLEOTIDE SEQUENCE [LARGE SCALE GENOMIC DNA]</scope>
    <source>
        <strain evidence="6 7">DSM 29487</strain>
    </source>
</reference>
<protein>
    <submittedName>
        <fullName evidence="6">RpiR family transcriptional regulator</fullName>
    </submittedName>
</protein>
<dbReference type="InterPro" id="IPR009057">
    <property type="entry name" value="Homeodomain-like_sf"/>
</dbReference>
<sequence length="270" mass="31292">MRDYYLENDKKGVSELLFTYKQIASLNETETHIYQYVIKNIPEVIKMSVRDIADEAHVSTATVIRFCQKLNCQGFVEFKTKLKLFHEGMILPHTDDEIDMILDFFEYAKSQEFQNKIKKFVQYVQKADSIFFLGIGTSGLLGKYGARYFSNIGYFSHGIEDPYYPPPIDNGRNLLLIVLSESGETREIIDQLKMYQAKNIKIVAITNKAGTTIDQMADFSIYYYVKDMILPQTYNISTQVPVLYILERVTRELQNSEEKALPLKFSSRNI</sequence>
<dbReference type="PANTHER" id="PTHR30514">
    <property type="entry name" value="GLUCOKINASE"/>
    <property type="match status" value="1"/>
</dbReference>
<evidence type="ECO:0000256" key="3">
    <source>
        <dbReference type="ARBA" id="ARBA00023163"/>
    </source>
</evidence>
<dbReference type="EMBL" id="SMCQ01000016">
    <property type="protein sequence ID" value="TCV96525.1"/>
    <property type="molecule type" value="Genomic_DNA"/>
</dbReference>
<dbReference type="InterPro" id="IPR000281">
    <property type="entry name" value="HTH_RpiR"/>
</dbReference>
<dbReference type="SUPFAM" id="SSF46689">
    <property type="entry name" value="Homeodomain-like"/>
    <property type="match status" value="1"/>
</dbReference>
<dbReference type="GO" id="GO:0097367">
    <property type="term" value="F:carbohydrate derivative binding"/>
    <property type="evidence" value="ECO:0007669"/>
    <property type="project" value="InterPro"/>
</dbReference>
<dbReference type="InterPro" id="IPR035472">
    <property type="entry name" value="RpiR-like_SIS"/>
</dbReference>
<feature type="domain" description="HTH rpiR-type" evidence="4">
    <location>
        <begin position="13"/>
        <end position="89"/>
    </location>
</feature>
<dbReference type="PANTHER" id="PTHR30514:SF1">
    <property type="entry name" value="HTH-TYPE TRANSCRIPTIONAL REGULATOR HEXR-RELATED"/>
    <property type="match status" value="1"/>
</dbReference>
<dbReference type="Pfam" id="PF01418">
    <property type="entry name" value="HTH_6"/>
    <property type="match status" value="1"/>
</dbReference>
<keyword evidence="2" id="KW-0238">DNA-binding</keyword>
<evidence type="ECO:0000256" key="2">
    <source>
        <dbReference type="ARBA" id="ARBA00023125"/>
    </source>
</evidence>
<feature type="domain" description="SIS" evidence="5">
    <location>
        <begin position="120"/>
        <end position="256"/>
    </location>
</feature>
<evidence type="ECO:0000259" key="4">
    <source>
        <dbReference type="PROSITE" id="PS51071"/>
    </source>
</evidence>
<dbReference type="GO" id="GO:1901135">
    <property type="term" value="P:carbohydrate derivative metabolic process"/>
    <property type="evidence" value="ECO:0007669"/>
    <property type="project" value="InterPro"/>
</dbReference>
<dbReference type="PROSITE" id="PS51464">
    <property type="entry name" value="SIS"/>
    <property type="match status" value="1"/>
</dbReference>
<name>A0A4R3YTZ0_9FIRM</name>
<dbReference type="InterPro" id="IPR047640">
    <property type="entry name" value="RpiR-like"/>
</dbReference>
<dbReference type="RefSeq" id="WP_270640745.1">
    <property type="nucleotide sequence ID" value="NZ_CAUWFI010000015.1"/>
</dbReference>
<keyword evidence="3" id="KW-0804">Transcription</keyword>
<keyword evidence="1" id="KW-0805">Transcription regulation</keyword>
<proteinExistence type="predicted"/>
<dbReference type="PROSITE" id="PS51071">
    <property type="entry name" value="HTH_RPIR"/>
    <property type="match status" value="1"/>
</dbReference>
<gene>
    <name evidence="6" type="ORF">EDD60_11621</name>
</gene>
<dbReference type="InterPro" id="IPR036388">
    <property type="entry name" value="WH-like_DNA-bd_sf"/>
</dbReference>
<dbReference type="GO" id="GO:0003677">
    <property type="term" value="F:DNA binding"/>
    <property type="evidence" value="ECO:0007669"/>
    <property type="project" value="UniProtKB-KW"/>
</dbReference>
<dbReference type="Proteomes" id="UP000295515">
    <property type="component" value="Unassembled WGS sequence"/>
</dbReference>
<evidence type="ECO:0000313" key="7">
    <source>
        <dbReference type="Proteomes" id="UP000295515"/>
    </source>
</evidence>
<dbReference type="SUPFAM" id="SSF53697">
    <property type="entry name" value="SIS domain"/>
    <property type="match status" value="1"/>
</dbReference>
<dbReference type="Gene3D" id="1.10.10.10">
    <property type="entry name" value="Winged helix-like DNA-binding domain superfamily/Winged helix DNA-binding domain"/>
    <property type="match status" value="1"/>
</dbReference>
<dbReference type="CDD" id="cd05013">
    <property type="entry name" value="SIS_RpiR"/>
    <property type="match status" value="1"/>
</dbReference>
<accession>A0A4R3YTZ0</accession>
<organism evidence="6 7">
    <name type="scientific">Longibaculum muris</name>
    <dbReference type="NCBI Taxonomy" id="1796628"/>
    <lineage>
        <taxon>Bacteria</taxon>
        <taxon>Bacillati</taxon>
        <taxon>Bacillota</taxon>
        <taxon>Erysipelotrichia</taxon>
        <taxon>Erysipelotrichales</taxon>
        <taxon>Coprobacillaceae</taxon>
        <taxon>Longibaculum</taxon>
    </lineage>
</organism>
<dbReference type="InterPro" id="IPR001347">
    <property type="entry name" value="SIS_dom"/>
</dbReference>
<dbReference type="Gene3D" id="3.40.50.10490">
    <property type="entry name" value="Glucose-6-phosphate isomerase like protein, domain 1"/>
    <property type="match status" value="1"/>
</dbReference>
<dbReference type="AlphaFoldDB" id="A0A4R3YTZ0"/>